<keyword evidence="9 11" id="KW-0472">Membrane</keyword>
<comment type="subcellular location">
    <subcellularLocation>
        <location evidence="1">Cell inner membrane</location>
        <topology evidence="1">Single-pass membrane protein</topology>
        <orientation evidence="1">Periplasmic side</orientation>
    </subcellularLocation>
</comment>
<feature type="transmembrane region" description="Helical" evidence="11">
    <location>
        <begin position="25"/>
        <end position="43"/>
    </location>
</feature>
<dbReference type="Gene3D" id="3.30.1150.10">
    <property type="match status" value="1"/>
</dbReference>
<organism evidence="13">
    <name type="scientific">Sulfurovum sp. enrichment culture clone C5</name>
    <dbReference type="NCBI Taxonomy" id="497650"/>
    <lineage>
        <taxon>Bacteria</taxon>
        <taxon>Pseudomonadati</taxon>
        <taxon>Campylobacterota</taxon>
        <taxon>Epsilonproteobacteria</taxon>
        <taxon>Campylobacterales</taxon>
        <taxon>Sulfurovaceae</taxon>
        <taxon>Sulfurovum</taxon>
        <taxon>environmental samples</taxon>
    </lineage>
</organism>
<dbReference type="AlphaFoldDB" id="A0A0S4XPZ4"/>
<evidence type="ECO:0000259" key="12">
    <source>
        <dbReference type="PROSITE" id="PS52015"/>
    </source>
</evidence>
<evidence type="ECO:0000256" key="2">
    <source>
        <dbReference type="ARBA" id="ARBA00006555"/>
    </source>
</evidence>
<feature type="region of interest" description="Disordered" evidence="10">
    <location>
        <begin position="125"/>
        <end position="161"/>
    </location>
</feature>
<feature type="compositionally biased region" description="Basic and acidic residues" evidence="10">
    <location>
        <begin position="139"/>
        <end position="149"/>
    </location>
</feature>
<dbReference type="PROSITE" id="PS52015">
    <property type="entry name" value="TONB_CTD"/>
    <property type="match status" value="1"/>
</dbReference>
<sequence length="251" mass="27699">MIFFNDVVILENIQRNNSLSRNIKALAISLLIYTTLVMAIIYISSKSAVLLKPEKTISISLSEFSSTSGDKKIMDKPEVKKTASNSIAKPQIEKKILKNTTLKTPQKIPLHSPMVSSEELKPVVQPHVDKSSLTNSNDSDTKSESKNELSKNQNSSEKIGGATPEQIWNMIKNALKYPPIARKMKIEGVVVVFFILNPDGTVKTAKVKTSSGSDLLDERAIQTILKLNGRYPAPNKSLELSFPIAFSLNKS</sequence>
<evidence type="ECO:0000256" key="1">
    <source>
        <dbReference type="ARBA" id="ARBA00004383"/>
    </source>
</evidence>
<evidence type="ECO:0000256" key="3">
    <source>
        <dbReference type="ARBA" id="ARBA00022448"/>
    </source>
</evidence>
<dbReference type="InterPro" id="IPR051045">
    <property type="entry name" value="TonB-dependent_transducer"/>
</dbReference>
<evidence type="ECO:0000256" key="11">
    <source>
        <dbReference type="SAM" id="Phobius"/>
    </source>
</evidence>
<dbReference type="NCBIfam" id="TIGR01352">
    <property type="entry name" value="tonB_Cterm"/>
    <property type="match status" value="1"/>
</dbReference>
<dbReference type="InterPro" id="IPR006260">
    <property type="entry name" value="TonB/TolA_C"/>
</dbReference>
<evidence type="ECO:0000256" key="6">
    <source>
        <dbReference type="ARBA" id="ARBA00022692"/>
    </source>
</evidence>
<dbReference type="PANTHER" id="PTHR33446">
    <property type="entry name" value="PROTEIN TONB-RELATED"/>
    <property type="match status" value="1"/>
</dbReference>
<dbReference type="GO" id="GO:0031992">
    <property type="term" value="F:energy transducer activity"/>
    <property type="evidence" value="ECO:0007669"/>
    <property type="project" value="TreeGrafter"/>
</dbReference>
<keyword evidence="4" id="KW-1003">Cell membrane</keyword>
<evidence type="ECO:0000256" key="7">
    <source>
        <dbReference type="ARBA" id="ARBA00022927"/>
    </source>
</evidence>
<evidence type="ECO:0000313" key="13">
    <source>
        <dbReference type="EMBL" id="CUV66158.1"/>
    </source>
</evidence>
<accession>A0A0S4XPZ4</accession>
<reference evidence="13" key="1">
    <citation type="submission" date="2015-11" db="EMBL/GenBank/DDBJ databases">
        <authorList>
            <person name="Zhang Y."/>
            <person name="Guo Z."/>
        </authorList>
    </citation>
    <scope>NUCLEOTIDE SEQUENCE</scope>
    <source>
        <strain evidence="13">BN30871</strain>
    </source>
</reference>
<protein>
    <submittedName>
        <fullName evidence="13">TonB family protein</fullName>
    </submittedName>
</protein>
<dbReference type="SUPFAM" id="SSF74653">
    <property type="entry name" value="TolA/TonB C-terminal domain"/>
    <property type="match status" value="1"/>
</dbReference>
<feature type="domain" description="TonB C-terminal" evidence="12">
    <location>
        <begin position="162"/>
        <end position="251"/>
    </location>
</feature>
<evidence type="ECO:0000256" key="5">
    <source>
        <dbReference type="ARBA" id="ARBA00022519"/>
    </source>
</evidence>
<dbReference type="GO" id="GO:0015031">
    <property type="term" value="P:protein transport"/>
    <property type="evidence" value="ECO:0007669"/>
    <property type="project" value="UniProtKB-KW"/>
</dbReference>
<evidence type="ECO:0000256" key="4">
    <source>
        <dbReference type="ARBA" id="ARBA00022475"/>
    </source>
</evidence>
<evidence type="ECO:0000256" key="9">
    <source>
        <dbReference type="ARBA" id="ARBA00023136"/>
    </source>
</evidence>
<proteinExistence type="inferred from homology"/>
<dbReference type="Pfam" id="PF03544">
    <property type="entry name" value="TonB_C"/>
    <property type="match status" value="1"/>
</dbReference>
<comment type="similarity">
    <text evidence="2">Belongs to the TonB family.</text>
</comment>
<dbReference type="GO" id="GO:0055085">
    <property type="term" value="P:transmembrane transport"/>
    <property type="evidence" value="ECO:0007669"/>
    <property type="project" value="InterPro"/>
</dbReference>
<dbReference type="EMBL" id="FAXN01000065">
    <property type="protein sequence ID" value="CUV66158.1"/>
    <property type="molecule type" value="Genomic_DNA"/>
</dbReference>
<gene>
    <name evidence="13" type="primary">tonB1</name>
    <name evidence="13" type="ORF">BN3087_620016</name>
</gene>
<evidence type="ECO:0000256" key="8">
    <source>
        <dbReference type="ARBA" id="ARBA00022989"/>
    </source>
</evidence>
<dbReference type="InterPro" id="IPR037682">
    <property type="entry name" value="TonB_C"/>
</dbReference>
<keyword evidence="6 11" id="KW-0812">Transmembrane</keyword>
<keyword evidence="3" id="KW-0813">Transport</keyword>
<name>A0A0S4XPZ4_9BACT</name>
<evidence type="ECO:0000256" key="10">
    <source>
        <dbReference type="SAM" id="MobiDB-lite"/>
    </source>
</evidence>
<keyword evidence="8 11" id="KW-1133">Transmembrane helix</keyword>
<keyword evidence="7" id="KW-0653">Protein transport</keyword>
<keyword evidence="5" id="KW-0997">Cell inner membrane</keyword>
<dbReference type="GO" id="GO:0098797">
    <property type="term" value="C:plasma membrane protein complex"/>
    <property type="evidence" value="ECO:0007669"/>
    <property type="project" value="TreeGrafter"/>
</dbReference>
<dbReference type="PANTHER" id="PTHR33446:SF2">
    <property type="entry name" value="PROTEIN TONB"/>
    <property type="match status" value="1"/>
</dbReference>